<keyword evidence="7" id="KW-1185">Reference proteome</keyword>
<dbReference type="PANTHER" id="PTHR30126:SF40">
    <property type="entry name" value="HTH-TYPE TRANSCRIPTIONAL REGULATOR GLTR"/>
    <property type="match status" value="1"/>
</dbReference>
<evidence type="ECO:0000259" key="5">
    <source>
        <dbReference type="PROSITE" id="PS50931"/>
    </source>
</evidence>
<sequence>MDYISIETFLTIIKTQSLTKAAELLNLTQSTVSHRLKMLESSLDMVLIERGKGQRSITLTPAGEAFIPISERWWEVWREIQTLKTDGPKLSLLIGSVDSVNAYVLPPVYRRLLQHVPAIDIQIRTQQSTELYDLVERREVDVAFVLRERHLSSVDMKPFFTEPMVVVRLGDNKEHPAAVAPESLDPHDELFINWSPAYQMWHDKWWGSHVRPSRMRLDTAQLILAIMEQPKQWAIVPLSMGRSFKSIGDFVIQNLTDTPPNRVCYQITHKSPRQSAVQAIDILNQYSELLKADMNVDLVHS</sequence>
<dbReference type="Proteomes" id="UP001579974">
    <property type="component" value="Unassembled WGS sequence"/>
</dbReference>
<dbReference type="Pfam" id="PF03466">
    <property type="entry name" value="LysR_substrate"/>
    <property type="match status" value="1"/>
</dbReference>
<dbReference type="Gene3D" id="1.10.10.10">
    <property type="entry name" value="Winged helix-like DNA-binding domain superfamily/Winged helix DNA-binding domain"/>
    <property type="match status" value="1"/>
</dbReference>
<dbReference type="SUPFAM" id="SSF53850">
    <property type="entry name" value="Periplasmic binding protein-like II"/>
    <property type="match status" value="1"/>
</dbReference>
<dbReference type="RefSeq" id="WP_275475493.1">
    <property type="nucleotide sequence ID" value="NZ_CP162940.1"/>
</dbReference>
<dbReference type="Pfam" id="PF00126">
    <property type="entry name" value="HTH_1"/>
    <property type="match status" value="1"/>
</dbReference>
<dbReference type="PRINTS" id="PR00039">
    <property type="entry name" value="HTHLYSR"/>
</dbReference>
<name>A0ABV5AB08_9BACL</name>
<gene>
    <name evidence="6" type="ORF">KKP3000_002712</name>
</gene>
<dbReference type="PANTHER" id="PTHR30126">
    <property type="entry name" value="HTH-TYPE TRANSCRIPTIONAL REGULATOR"/>
    <property type="match status" value="1"/>
</dbReference>
<evidence type="ECO:0000256" key="1">
    <source>
        <dbReference type="ARBA" id="ARBA00009437"/>
    </source>
</evidence>
<evidence type="ECO:0000313" key="7">
    <source>
        <dbReference type="Proteomes" id="UP001579974"/>
    </source>
</evidence>
<protein>
    <submittedName>
        <fullName evidence="6">LysR family transcriptional regulator</fullName>
    </submittedName>
</protein>
<proteinExistence type="inferred from homology"/>
<keyword evidence="4" id="KW-0804">Transcription</keyword>
<accession>A0ABV5AB08</accession>
<dbReference type="InterPro" id="IPR005119">
    <property type="entry name" value="LysR_subst-bd"/>
</dbReference>
<dbReference type="Gene3D" id="3.40.190.290">
    <property type="match status" value="1"/>
</dbReference>
<dbReference type="InterPro" id="IPR036390">
    <property type="entry name" value="WH_DNA-bd_sf"/>
</dbReference>
<evidence type="ECO:0000313" key="6">
    <source>
        <dbReference type="EMBL" id="MFB5189440.1"/>
    </source>
</evidence>
<evidence type="ECO:0000256" key="4">
    <source>
        <dbReference type="ARBA" id="ARBA00023163"/>
    </source>
</evidence>
<keyword evidence="2" id="KW-0805">Transcription regulation</keyword>
<dbReference type="SUPFAM" id="SSF46785">
    <property type="entry name" value="Winged helix' DNA-binding domain"/>
    <property type="match status" value="1"/>
</dbReference>
<dbReference type="EMBL" id="JBDXSU010000003">
    <property type="protein sequence ID" value="MFB5189440.1"/>
    <property type="molecule type" value="Genomic_DNA"/>
</dbReference>
<reference evidence="6 7" key="1">
    <citation type="journal article" date="2024" name="Int. J. Mol. Sci.">
        <title>Exploration of Alicyclobacillus spp. Genome in Search of Antibiotic Resistance.</title>
        <authorList>
            <person name="Bucka-Kolendo J."/>
            <person name="Kiousi D.E."/>
            <person name="Dekowska A."/>
            <person name="Mikolajczuk-Szczyrba A."/>
            <person name="Karadedos D.M."/>
            <person name="Michael P."/>
            <person name="Galanis A."/>
            <person name="Sokolowska B."/>
        </authorList>
    </citation>
    <scope>NUCLEOTIDE SEQUENCE [LARGE SCALE GENOMIC DNA]</scope>
    <source>
        <strain evidence="6 7">KKP 3000</strain>
    </source>
</reference>
<feature type="domain" description="HTH lysR-type" evidence="5">
    <location>
        <begin position="1"/>
        <end position="58"/>
    </location>
</feature>
<dbReference type="PROSITE" id="PS50931">
    <property type="entry name" value="HTH_LYSR"/>
    <property type="match status" value="1"/>
</dbReference>
<dbReference type="CDD" id="cd05466">
    <property type="entry name" value="PBP2_LTTR_substrate"/>
    <property type="match status" value="1"/>
</dbReference>
<dbReference type="InterPro" id="IPR000847">
    <property type="entry name" value="LysR_HTH_N"/>
</dbReference>
<comment type="similarity">
    <text evidence="1">Belongs to the LysR transcriptional regulatory family.</text>
</comment>
<evidence type="ECO:0000256" key="3">
    <source>
        <dbReference type="ARBA" id="ARBA00023125"/>
    </source>
</evidence>
<evidence type="ECO:0000256" key="2">
    <source>
        <dbReference type="ARBA" id="ARBA00023015"/>
    </source>
</evidence>
<keyword evidence="3" id="KW-0238">DNA-binding</keyword>
<comment type="caution">
    <text evidence="6">The sequence shown here is derived from an EMBL/GenBank/DDBJ whole genome shotgun (WGS) entry which is preliminary data.</text>
</comment>
<dbReference type="InterPro" id="IPR036388">
    <property type="entry name" value="WH-like_DNA-bd_sf"/>
</dbReference>
<organism evidence="6 7">
    <name type="scientific">Alicyclobacillus fastidiosus</name>
    <dbReference type="NCBI Taxonomy" id="392011"/>
    <lineage>
        <taxon>Bacteria</taxon>
        <taxon>Bacillati</taxon>
        <taxon>Bacillota</taxon>
        <taxon>Bacilli</taxon>
        <taxon>Bacillales</taxon>
        <taxon>Alicyclobacillaceae</taxon>
        <taxon>Alicyclobacillus</taxon>
    </lineage>
</organism>